<keyword evidence="4" id="KW-1185">Reference proteome</keyword>
<protein>
    <submittedName>
        <fullName evidence="3">Uncharacterized protein</fullName>
    </submittedName>
</protein>
<keyword evidence="1" id="KW-1133">Transmembrane helix</keyword>
<keyword evidence="1" id="KW-0472">Membrane</keyword>
<feature type="transmembrane region" description="Helical" evidence="1">
    <location>
        <begin position="6"/>
        <end position="31"/>
    </location>
</feature>
<evidence type="ECO:0000313" key="5">
    <source>
        <dbReference type="Proteomes" id="UP000255231"/>
    </source>
</evidence>
<reference evidence="2 4" key="1">
    <citation type="submission" date="2017-01" db="EMBL/GenBank/DDBJ databases">
        <authorList>
            <person name="Varghese N."/>
            <person name="Submissions S."/>
        </authorList>
    </citation>
    <scope>NUCLEOTIDE SEQUENCE [LARGE SCALE GENOMIC DNA]</scope>
    <source>
        <strain evidence="2 4">ATCC 27950</strain>
    </source>
</reference>
<name>A0A381JR59_9FLAO</name>
<gene>
    <name evidence="3" type="ORF">NCTC13560_03904</name>
    <name evidence="2" type="ORF">SAMN05421682_107173</name>
</gene>
<evidence type="ECO:0000313" key="4">
    <source>
        <dbReference type="Proteomes" id="UP000185725"/>
    </source>
</evidence>
<evidence type="ECO:0000256" key="1">
    <source>
        <dbReference type="SAM" id="Phobius"/>
    </source>
</evidence>
<organism evidence="3 5">
    <name type="scientific">Chryseobacterium indoltheticum</name>
    <dbReference type="NCBI Taxonomy" id="254"/>
    <lineage>
        <taxon>Bacteria</taxon>
        <taxon>Pseudomonadati</taxon>
        <taxon>Bacteroidota</taxon>
        <taxon>Flavobacteriia</taxon>
        <taxon>Flavobacteriales</taxon>
        <taxon>Weeksellaceae</taxon>
        <taxon>Chryseobacterium group</taxon>
        <taxon>Chryseobacterium</taxon>
    </lineage>
</organism>
<dbReference type="EMBL" id="FTMF01000007">
    <property type="protein sequence ID" value="SIQ69793.1"/>
    <property type="molecule type" value="Genomic_DNA"/>
</dbReference>
<dbReference type="Proteomes" id="UP000185725">
    <property type="component" value="Unassembled WGS sequence"/>
</dbReference>
<keyword evidence="1" id="KW-0812">Transmembrane</keyword>
<dbReference type="EMBL" id="UFVS01000003">
    <property type="protein sequence ID" value="SUY53943.1"/>
    <property type="molecule type" value="Genomic_DNA"/>
</dbReference>
<dbReference type="Proteomes" id="UP000255231">
    <property type="component" value="Unassembled WGS sequence"/>
</dbReference>
<sequence>MQSIVLFVRNIKVCLSMFKFIVILSFTLYLLKIQDVENKIISNKESRNYLRLLLFII</sequence>
<evidence type="ECO:0000313" key="2">
    <source>
        <dbReference type="EMBL" id="SIQ69793.1"/>
    </source>
</evidence>
<evidence type="ECO:0000313" key="3">
    <source>
        <dbReference type="EMBL" id="SUY53943.1"/>
    </source>
</evidence>
<reference evidence="3 5" key="2">
    <citation type="submission" date="2018-06" db="EMBL/GenBank/DDBJ databases">
        <authorList>
            <consortium name="Pathogen Informatics"/>
            <person name="Doyle S."/>
        </authorList>
    </citation>
    <scope>NUCLEOTIDE SEQUENCE [LARGE SCALE GENOMIC DNA]</scope>
    <source>
        <strain evidence="3 5">NCTC13560</strain>
    </source>
</reference>
<dbReference type="AlphaFoldDB" id="A0A381JR59"/>
<accession>A0A381JR59</accession>
<proteinExistence type="predicted"/>